<evidence type="ECO:0008006" key="5">
    <source>
        <dbReference type="Google" id="ProtNLM"/>
    </source>
</evidence>
<organism evidence="3 4">
    <name type="scientific">Brassica napus</name>
    <name type="common">Rape</name>
    <dbReference type="NCBI Taxonomy" id="3708"/>
    <lineage>
        <taxon>Eukaryota</taxon>
        <taxon>Viridiplantae</taxon>
        <taxon>Streptophyta</taxon>
        <taxon>Embryophyta</taxon>
        <taxon>Tracheophyta</taxon>
        <taxon>Spermatophyta</taxon>
        <taxon>Magnoliopsida</taxon>
        <taxon>eudicotyledons</taxon>
        <taxon>Gunneridae</taxon>
        <taxon>Pentapetalae</taxon>
        <taxon>rosids</taxon>
        <taxon>malvids</taxon>
        <taxon>Brassicales</taxon>
        <taxon>Brassicaceae</taxon>
        <taxon>Brassiceae</taxon>
        <taxon>Brassica</taxon>
    </lineage>
</organism>
<gene>
    <name evidence="3" type="ORF">HID58_064621</name>
</gene>
<name>A0ABQ7ZAI2_BRANA</name>
<feature type="compositionally biased region" description="Basic and acidic residues" evidence="2">
    <location>
        <begin position="314"/>
        <end position="331"/>
    </location>
</feature>
<feature type="non-terminal residue" evidence="3">
    <location>
        <position position="1"/>
    </location>
</feature>
<feature type="compositionally biased region" description="Basic and acidic residues" evidence="2">
    <location>
        <begin position="375"/>
        <end position="396"/>
    </location>
</feature>
<feature type="compositionally biased region" description="Basic and acidic residues" evidence="2">
    <location>
        <begin position="459"/>
        <end position="477"/>
    </location>
</feature>
<evidence type="ECO:0000256" key="1">
    <source>
        <dbReference type="ARBA" id="ARBA00005536"/>
    </source>
</evidence>
<feature type="compositionally biased region" description="Polar residues" evidence="2">
    <location>
        <begin position="206"/>
        <end position="219"/>
    </location>
</feature>
<dbReference type="PANTHER" id="PTHR12161:SF16">
    <property type="entry name" value="REGULATOR OF VPS4 ACTIVITY IN THE MVB PATHWAY PROTEIN"/>
    <property type="match status" value="1"/>
</dbReference>
<dbReference type="Gene3D" id="1.20.1260.60">
    <property type="entry name" value="Vacuolar protein sorting-associated protein Ist1"/>
    <property type="match status" value="1"/>
</dbReference>
<dbReference type="Proteomes" id="UP000824890">
    <property type="component" value="Unassembled WGS sequence"/>
</dbReference>
<feature type="region of interest" description="Disordered" evidence="2">
    <location>
        <begin position="289"/>
        <end position="334"/>
    </location>
</feature>
<comment type="caution">
    <text evidence="3">The sequence shown here is derived from an EMBL/GenBank/DDBJ whole genome shotgun (WGS) entry which is preliminary data.</text>
</comment>
<comment type="similarity">
    <text evidence="1">Belongs to the IST1 family.</text>
</comment>
<dbReference type="InterPro" id="IPR005061">
    <property type="entry name" value="Ist1"/>
</dbReference>
<keyword evidence="4" id="KW-1185">Reference proteome</keyword>
<protein>
    <recommendedName>
        <fullName evidence="5">IST1-like protein</fullName>
    </recommendedName>
</protein>
<proteinExistence type="inferred from homology"/>
<feature type="region of interest" description="Disordered" evidence="2">
    <location>
        <begin position="371"/>
        <end position="417"/>
    </location>
</feature>
<evidence type="ECO:0000313" key="3">
    <source>
        <dbReference type="EMBL" id="KAH0877227.1"/>
    </source>
</evidence>
<evidence type="ECO:0000313" key="4">
    <source>
        <dbReference type="Proteomes" id="UP000824890"/>
    </source>
</evidence>
<dbReference type="EMBL" id="JAGKQM010000015">
    <property type="protein sequence ID" value="KAH0877227.1"/>
    <property type="molecule type" value="Genomic_DNA"/>
</dbReference>
<reference evidence="3 4" key="1">
    <citation type="submission" date="2021-05" db="EMBL/GenBank/DDBJ databases">
        <title>Genome Assembly of Synthetic Allotetraploid Brassica napus Reveals Homoeologous Exchanges between Subgenomes.</title>
        <authorList>
            <person name="Davis J.T."/>
        </authorList>
    </citation>
    <scope>NUCLEOTIDE SEQUENCE [LARGE SCALE GENOMIC DNA]</scope>
    <source>
        <strain evidence="4">cv. Da-Ae</strain>
        <tissue evidence="3">Seedling</tissue>
    </source>
</reference>
<dbReference type="Pfam" id="PF03398">
    <property type="entry name" value="Ist1"/>
    <property type="match status" value="1"/>
</dbReference>
<feature type="region of interest" description="Disordered" evidence="2">
    <location>
        <begin position="205"/>
        <end position="227"/>
    </location>
</feature>
<dbReference type="InterPro" id="IPR042277">
    <property type="entry name" value="IST1-like"/>
</dbReference>
<accession>A0ABQ7ZAI2</accession>
<feature type="compositionally biased region" description="Basic and acidic residues" evidence="2">
    <location>
        <begin position="404"/>
        <end position="415"/>
    </location>
</feature>
<evidence type="ECO:0000256" key="2">
    <source>
        <dbReference type="SAM" id="MobiDB-lite"/>
    </source>
</evidence>
<sequence length="509" mass="56309">ITLNLFHLSPLQLVESKMGKKLDALLGRTFKTKKFKALLNLALTRLSILKNQRQVRCSQATSDVTELLKLGQHENAYHRVDQVIKDQNTLDVLFFIHGYFTLLLDHVHLFEHNRDCPDELLEAVSSLLFAASRIGEFPELQEIRNVLVSRFGKDIAARPIELRSNCGVNPKIIQKLSTRHPPREARMKVLKEIAAENNIVLKLEEASSTSTEGQGQSDVSKAKLTSEVGEDEIGEGYGLSDLVKRGKQKYKDVADAAQAAFESAAHAAVAARAAVELCQFSPCGPDNTGNNGGGSSSSGSGNNKTEQEANDGGDLSKGEVDVRSESKKSILDPEDTIEDLMSLREDPVKLLEKDDVLYDSEEETKQIAKTNTTTEVKDEESLKDCSDRADAGHVEDVDLSEGEVDVRSESKKSISDTDDNIEDVMSFREDPVKLLEKAFVVYDREEETKHNAKTNTTTEVKDEESLMDGSDRADTGHADNMVHSVEEPIIRKAILKGPISVRTRQVRGY</sequence>
<dbReference type="PANTHER" id="PTHR12161">
    <property type="entry name" value="IST1 FAMILY MEMBER"/>
    <property type="match status" value="1"/>
</dbReference>
<feature type="region of interest" description="Disordered" evidence="2">
    <location>
        <begin position="446"/>
        <end position="477"/>
    </location>
</feature>